<evidence type="ECO:0000313" key="2">
    <source>
        <dbReference type="Proteomes" id="UP001207918"/>
    </source>
</evidence>
<sequence length="220" mass="25765">MATFKKSILFNFKGEDHFLFRVINYGDSENHLKFNFFEKKVPRGLISTEKTNIIGKKDIVTGYSEFTYHSDGSLLEKFPTYPVKSMKYKNPHGAGHRRRPLNEINDWEPLFKYEVLNYRVNEIPQDHFSQEDEIYGFKNERIFNGNSFHVLVNLAHVKFEGPKSISPYEISKRIKGITENLDLWIVIAPIRKVGNYLKIEGMEKPIFSTNNHLQVVYKNA</sequence>
<reference evidence="1 2" key="1">
    <citation type="submission" date="2021-03" db="EMBL/GenBank/DDBJ databases">
        <title>Aliifodinibius sp. nov., a new bacterium isolated from saline soil.</title>
        <authorList>
            <person name="Galisteo C."/>
            <person name="De La Haba R."/>
            <person name="Sanchez-Porro C."/>
            <person name="Ventosa A."/>
        </authorList>
    </citation>
    <scope>NUCLEOTIDE SEQUENCE [LARGE SCALE GENOMIC DNA]</scope>
    <source>
        <strain evidence="1 2">1BSP15-2V2</strain>
    </source>
</reference>
<dbReference type="Proteomes" id="UP001207918">
    <property type="component" value="Unassembled WGS sequence"/>
</dbReference>
<gene>
    <name evidence="1" type="ORF">J6I44_02910</name>
</gene>
<comment type="caution">
    <text evidence="1">The sequence shown here is derived from an EMBL/GenBank/DDBJ whole genome shotgun (WGS) entry which is preliminary data.</text>
</comment>
<evidence type="ECO:0000313" key="1">
    <source>
        <dbReference type="EMBL" id="MCW9705785.1"/>
    </source>
</evidence>
<dbReference type="EMBL" id="JAGGJA010000002">
    <property type="protein sequence ID" value="MCW9705785.1"/>
    <property type="molecule type" value="Genomic_DNA"/>
</dbReference>
<dbReference type="RefSeq" id="WP_265764454.1">
    <property type="nucleotide sequence ID" value="NZ_JAGGJA010000002.1"/>
</dbReference>
<accession>A0ABT3PIM0</accession>
<name>A0ABT3PIM0_9BACT</name>
<proteinExistence type="predicted"/>
<protein>
    <submittedName>
        <fullName evidence="1">Uncharacterized protein</fullName>
    </submittedName>
</protein>
<organism evidence="1 2">
    <name type="scientific">Fodinibius salsisoli</name>
    <dbReference type="NCBI Taxonomy" id="2820877"/>
    <lineage>
        <taxon>Bacteria</taxon>
        <taxon>Pseudomonadati</taxon>
        <taxon>Balneolota</taxon>
        <taxon>Balneolia</taxon>
        <taxon>Balneolales</taxon>
        <taxon>Balneolaceae</taxon>
        <taxon>Fodinibius</taxon>
    </lineage>
</organism>
<keyword evidence="2" id="KW-1185">Reference proteome</keyword>